<keyword evidence="2" id="KW-1185">Reference proteome</keyword>
<name>A0ACB9ILW3_9ASTR</name>
<sequence length="92" mass="10231">MGSFAIAVGDDFPNTRLVCWDISGSCTSSETSSFLLAKFQAIAIPMTEFDVLHAPKGLFFRESKTKKRTLFGGENVNVGKRSKQEDQKLEHM</sequence>
<accession>A0ACB9ILW3</accession>
<proteinExistence type="predicted"/>
<dbReference type="EMBL" id="CM042025">
    <property type="protein sequence ID" value="KAI3809228.1"/>
    <property type="molecule type" value="Genomic_DNA"/>
</dbReference>
<protein>
    <submittedName>
        <fullName evidence="1">Uncharacterized protein</fullName>
    </submittedName>
</protein>
<evidence type="ECO:0000313" key="1">
    <source>
        <dbReference type="EMBL" id="KAI3809228.1"/>
    </source>
</evidence>
<evidence type="ECO:0000313" key="2">
    <source>
        <dbReference type="Proteomes" id="UP001056120"/>
    </source>
</evidence>
<reference evidence="2" key="1">
    <citation type="journal article" date="2022" name="Mol. Ecol. Resour.">
        <title>The genomes of chicory, endive, great burdock and yacon provide insights into Asteraceae palaeo-polyploidization history and plant inulin production.</title>
        <authorList>
            <person name="Fan W."/>
            <person name="Wang S."/>
            <person name="Wang H."/>
            <person name="Wang A."/>
            <person name="Jiang F."/>
            <person name="Liu H."/>
            <person name="Zhao H."/>
            <person name="Xu D."/>
            <person name="Zhang Y."/>
        </authorList>
    </citation>
    <scope>NUCLEOTIDE SEQUENCE [LARGE SCALE GENOMIC DNA]</scope>
    <source>
        <strain evidence="2">cv. Yunnan</strain>
    </source>
</reference>
<comment type="caution">
    <text evidence="1">The sequence shown here is derived from an EMBL/GenBank/DDBJ whole genome shotgun (WGS) entry which is preliminary data.</text>
</comment>
<gene>
    <name evidence="1" type="ORF">L1987_25198</name>
</gene>
<dbReference type="Proteomes" id="UP001056120">
    <property type="component" value="Linkage Group LG08"/>
</dbReference>
<reference evidence="1 2" key="2">
    <citation type="journal article" date="2022" name="Mol. Ecol. Resour.">
        <title>The genomes of chicory, endive, great burdock and yacon provide insights into Asteraceae paleo-polyploidization history and plant inulin production.</title>
        <authorList>
            <person name="Fan W."/>
            <person name="Wang S."/>
            <person name="Wang H."/>
            <person name="Wang A."/>
            <person name="Jiang F."/>
            <person name="Liu H."/>
            <person name="Zhao H."/>
            <person name="Xu D."/>
            <person name="Zhang Y."/>
        </authorList>
    </citation>
    <scope>NUCLEOTIDE SEQUENCE [LARGE SCALE GENOMIC DNA]</scope>
    <source>
        <strain evidence="2">cv. Yunnan</strain>
        <tissue evidence="1">Leaves</tissue>
    </source>
</reference>
<organism evidence="1 2">
    <name type="scientific">Smallanthus sonchifolius</name>
    <dbReference type="NCBI Taxonomy" id="185202"/>
    <lineage>
        <taxon>Eukaryota</taxon>
        <taxon>Viridiplantae</taxon>
        <taxon>Streptophyta</taxon>
        <taxon>Embryophyta</taxon>
        <taxon>Tracheophyta</taxon>
        <taxon>Spermatophyta</taxon>
        <taxon>Magnoliopsida</taxon>
        <taxon>eudicotyledons</taxon>
        <taxon>Gunneridae</taxon>
        <taxon>Pentapetalae</taxon>
        <taxon>asterids</taxon>
        <taxon>campanulids</taxon>
        <taxon>Asterales</taxon>
        <taxon>Asteraceae</taxon>
        <taxon>Asteroideae</taxon>
        <taxon>Heliantheae alliance</taxon>
        <taxon>Millerieae</taxon>
        <taxon>Smallanthus</taxon>
    </lineage>
</organism>